<evidence type="ECO:0000313" key="2">
    <source>
        <dbReference type="Proteomes" id="UP000215086"/>
    </source>
</evidence>
<organism evidence="1 2">
    <name type="scientific">Thermogutta terrifontis</name>
    <dbReference type="NCBI Taxonomy" id="1331910"/>
    <lineage>
        <taxon>Bacteria</taxon>
        <taxon>Pseudomonadati</taxon>
        <taxon>Planctomycetota</taxon>
        <taxon>Planctomycetia</taxon>
        <taxon>Pirellulales</taxon>
        <taxon>Thermoguttaceae</taxon>
        <taxon>Thermogutta</taxon>
    </lineage>
</organism>
<keyword evidence="2" id="KW-1185">Reference proteome</keyword>
<dbReference type="AlphaFoldDB" id="A0A286RJS6"/>
<protein>
    <submittedName>
        <fullName evidence="1">Uncharacterized protein</fullName>
    </submittedName>
</protein>
<dbReference type="Proteomes" id="UP000215086">
    <property type="component" value="Chromosome"/>
</dbReference>
<dbReference type="EMBL" id="CP018477">
    <property type="protein sequence ID" value="ASV76221.1"/>
    <property type="molecule type" value="Genomic_DNA"/>
</dbReference>
<accession>A0A286RJS6</accession>
<sequence length="47" mass="5313">MNHAREWKAGSTRATPLVRAIHELPLQQFARGIAWFLAKMGMAQHLA</sequence>
<name>A0A286RJS6_9BACT</name>
<gene>
    <name evidence="1" type="ORF">THTE_3620</name>
</gene>
<reference evidence="1 2" key="1">
    <citation type="journal article" name="Front. Microbiol.">
        <title>Sugar Metabolism of the First Thermophilic Planctomycete Thermogutta terrifontis: Comparative Genomic and Transcriptomic Approaches.</title>
        <authorList>
            <person name="Elcheninov A.G."/>
            <person name="Menzel P."/>
            <person name="Gudbergsdottir S.R."/>
            <person name="Slesarev A.I."/>
            <person name="Kadnikov V.V."/>
            <person name="Krogh A."/>
            <person name="Bonch-Osmolovskaya E.A."/>
            <person name="Peng X."/>
            <person name="Kublanov I.V."/>
        </authorList>
    </citation>
    <scope>NUCLEOTIDE SEQUENCE [LARGE SCALE GENOMIC DNA]</scope>
    <source>
        <strain evidence="1 2">R1</strain>
    </source>
</reference>
<dbReference type="KEGG" id="ttf:THTE_3620"/>
<evidence type="ECO:0000313" key="1">
    <source>
        <dbReference type="EMBL" id="ASV76221.1"/>
    </source>
</evidence>
<proteinExistence type="predicted"/>